<dbReference type="AlphaFoldDB" id="A0AAV7VUA2"/>
<accession>A0AAV7VUA2</accession>
<reference evidence="2" key="1">
    <citation type="journal article" date="2022" name="bioRxiv">
        <title>Sequencing and chromosome-scale assembly of the giantPleurodeles waltlgenome.</title>
        <authorList>
            <person name="Brown T."/>
            <person name="Elewa A."/>
            <person name="Iarovenko S."/>
            <person name="Subramanian E."/>
            <person name="Araus A.J."/>
            <person name="Petzold A."/>
            <person name="Susuki M."/>
            <person name="Suzuki K.-i.T."/>
            <person name="Hayashi T."/>
            <person name="Toyoda A."/>
            <person name="Oliveira C."/>
            <person name="Osipova E."/>
            <person name="Leigh N.D."/>
            <person name="Simon A."/>
            <person name="Yun M.H."/>
        </authorList>
    </citation>
    <scope>NUCLEOTIDE SEQUENCE</scope>
    <source>
        <strain evidence="2">20211129_DDA</strain>
        <tissue evidence="2">Liver</tissue>
    </source>
</reference>
<evidence type="ECO:0000313" key="3">
    <source>
        <dbReference type="Proteomes" id="UP001066276"/>
    </source>
</evidence>
<evidence type="ECO:0000313" key="2">
    <source>
        <dbReference type="EMBL" id="KAJ1203876.1"/>
    </source>
</evidence>
<feature type="region of interest" description="Disordered" evidence="1">
    <location>
        <begin position="95"/>
        <end position="154"/>
    </location>
</feature>
<dbReference type="Proteomes" id="UP001066276">
    <property type="component" value="Chromosome 2_1"/>
</dbReference>
<gene>
    <name evidence="2" type="ORF">NDU88_007657</name>
</gene>
<dbReference type="EMBL" id="JANPWB010000003">
    <property type="protein sequence ID" value="KAJ1203876.1"/>
    <property type="molecule type" value="Genomic_DNA"/>
</dbReference>
<organism evidence="2 3">
    <name type="scientific">Pleurodeles waltl</name>
    <name type="common">Iberian ribbed newt</name>
    <dbReference type="NCBI Taxonomy" id="8319"/>
    <lineage>
        <taxon>Eukaryota</taxon>
        <taxon>Metazoa</taxon>
        <taxon>Chordata</taxon>
        <taxon>Craniata</taxon>
        <taxon>Vertebrata</taxon>
        <taxon>Euteleostomi</taxon>
        <taxon>Amphibia</taxon>
        <taxon>Batrachia</taxon>
        <taxon>Caudata</taxon>
        <taxon>Salamandroidea</taxon>
        <taxon>Salamandridae</taxon>
        <taxon>Pleurodelinae</taxon>
        <taxon>Pleurodeles</taxon>
    </lineage>
</organism>
<keyword evidence="3" id="KW-1185">Reference proteome</keyword>
<proteinExistence type="predicted"/>
<comment type="caution">
    <text evidence="2">The sequence shown here is derived from an EMBL/GenBank/DDBJ whole genome shotgun (WGS) entry which is preliminary data.</text>
</comment>
<name>A0AAV7VUA2_PLEWA</name>
<sequence>MPAGRDNTDPACEAGLCLPAQIRSLRLQTASGVETKETRPFTAAAEGASGFQNATGVHCCYRLATKHLAFQSAPLPRESSPGAWVWLTFGSLPGQEAGPHTRRVGNEAFGRKPGVRAPPSQECRSPSSLRQAAPPTPLHLTPHLAHNGTLSLRG</sequence>
<evidence type="ECO:0000256" key="1">
    <source>
        <dbReference type="SAM" id="MobiDB-lite"/>
    </source>
</evidence>
<protein>
    <submittedName>
        <fullName evidence="2">Uncharacterized protein</fullName>
    </submittedName>
</protein>